<dbReference type="SUPFAM" id="SSF56059">
    <property type="entry name" value="Glutathione synthetase ATP-binding domain-like"/>
    <property type="match status" value="1"/>
</dbReference>
<sequence>MTYDVTVLTDRRWVREDENDWYSRQLHTEDRLVLEALQRAGLRAARRAWDDPDFDWNTTHAALFRTTWDYFDRFAEFSPWLDKVGRSIRLFNEAALIRWNIDKHYLGALAESGINTVPTYFVERGDPRSLLNVTAALGWEDLILKPTVSGAARHTYRFAHTETETLECTFGDLVEAEAMMLQPFQAQVLEAGELSLMVIDGKVTHAIRKTPKKGDFRVQDDHGGSVHQHTPSAEEARFAEAAVAAVPFDVLYARVDLVRDNAGQLAIMELEMIEPELFFRFCPEAADRLAHGLAHRLARH</sequence>
<dbReference type="RefSeq" id="WP_055433209.1">
    <property type="nucleotide sequence ID" value="NZ_CYHA01000001.1"/>
</dbReference>
<dbReference type="PANTHER" id="PTHR39217:SF1">
    <property type="entry name" value="GLUTATHIONE SYNTHETASE"/>
    <property type="match status" value="1"/>
</dbReference>
<evidence type="ECO:0000259" key="1">
    <source>
        <dbReference type="Pfam" id="PF08443"/>
    </source>
</evidence>
<gene>
    <name evidence="2" type="ORF">Ga0061063_0536</name>
</gene>
<dbReference type="Proteomes" id="UP000243535">
    <property type="component" value="Unassembled WGS sequence"/>
</dbReference>
<dbReference type="PANTHER" id="PTHR39217">
    <property type="match status" value="1"/>
</dbReference>
<dbReference type="AlphaFoldDB" id="A0A0K6GT30"/>
<evidence type="ECO:0000313" key="2">
    <source>
        <dbReference type="EMBL" id="CUA81693.1"/>
    </source>
</evidence>
<dbReference type="Gene3D" id="3.30.470.20">
    <property type="entry name" value="ATP-grasp fold, B domain"/>
    <property type="match status" value="1"/>
</dbReference>
<organism evidence="2 3">
    <name type="scientific">Gulbenkiania indica</name>
    <dbReference type="NCBI Taxonomy" id="375574"/>
    <lineage>
        <taxon>Bacteria</taxon>
        <taxon>Pseudomonadati</taxon>
        <taxon>Pseudomonadota</taxon>
        <taxon>Betaproteobacteria</taxon>
        <taxon>Neisseriales</taxon>
        <taxon>Chromobacteriaceae</taxon>
        <taxon>Gulbenkiania</taxon>
    </lineage>
</organism>
<dbReference type="InterPro" id="IPR053191">
    <property type="entry name" value="DcsG_Biosynth_Enzyme"/>
</dbReference>
<dbReference type="OrthoDB" id="3373978at2"/>
<proteinExistence type="predicted"/>
<accession>A0A0K6GT30</accession>
<name>A0A0K6GT30_9NEIS</name>
<dbReference type="InterPro" id="IPR013651">
    <property type="entry name" value="ATP-grasp_RimK-type"/>
</dbReference>
<evidence type="ECO:0000313" key="3">
    <source>
        <dbReference type="Proteomes" id="UP000243535"/>
    </source>
</evidence>
<dbReference type="Pfam" id="PF08443">
    <property type="entry name" value="RimK"/>
    <property type="match status" value="1"/>
</dbReference>
<reference evidence="3" key="1">
    <citation type="submission" date="2015-08" db="EMBL/GenBank/DDBJ databases">
        <authorList>
            <person name="Varghese N."/>
        </authorList>
    </citation>
    <scope>NUCLEOTIDE SEQUENCE [LARGE SCALE GENOMIC DNA]</scope>
    <source>
        <strain evidence="3">DSM 17901</strain>
    </source>
</reference>
<feature type="domain" description="ATP-grasp fold RimK-type" evidence="1">
    <location>
        <begin position="176"/>
        <end position="270"/>
    </location>
</feature>
<protein>
    <submittedName>
        <fullName evidence="2">Prokaryotic glutathione synthetase, ATP-grasp domain</fullName>
    </submittedName>
</protein>
<keyword evidence="3" id="KW-1185">Reference proteome</keyword>
<dbReference type="EMBL" id="CYHA01000001">
    <property type="protein sequence ID" value="CUA81693.1"/>
    <property type="molecule type" value="Genomic_DNA"/>
</dbReference>
<dbReference type="STRING" id="375574.GCA_001418035_00335"/>